<evidence type="ECO:0000256" key="1">
    <source>
        <dbReference type="SAM" id="MobiDB-lite"/>
    </source>
</evidence>
<evidence type="ECO:0000313" key="2">
    <source>
        <dbReference type="EMBL" id="GIY84473.1"/>
    </source>
</evidence>
<reference evidence="2 3" key="1">
    <citation type="submission" date="2021-06" db="EMBL/GenBank/DDBJ databases">
        <title>Caerostris darwini draft genome.</title>
        <authorList>
            <person name="Kono N."/>
            <person name="Arakawa K."/>
        </authorList>
    </citation>
    <scope>NUCLEOTIDE SEQUENCE [LARGE SCALE GENOMIC DNA]</scope>
</reference>
<name>A0AAV4WQA3_9ARAC</name>
<organism evidence="2 3">
    <name type="scientific">Caerostris darwini</name>
    <dbReference type="NCBI Taxonomy" id="1538125"/>
    <lineage>
        <taxon>Eukaryota</taxon>
        <taxon>Metazoa</taxon>
        <taxon>Ecdysozoa</taxon>
        <taxon>Arthropoda</taxon>
        <taxon>Chelicerata</taxon>
        <taxon>Arachnida</taxon>
        <taxon>Araneae</taxon>
        <taxon>Araneomorphae</taxon>
        <taxon>Entelegynae</taxon>
        <taxon>Araneoidea</taxon>
        <taxon>Araneidae</taxon>
        <taxon>Caerostris</taxon>
    </lineage>
</organism>
<dbReference type="Proteomes" id="UP001054837">
    <property type="component" value="Unassembled WGS sequence"/>
</dbReference>
<protein>
    <submittedName>
        <fullName evidence="2">Uncharacterized protein</fullName>
    </submittedName>
</protein>
<gene>
    <name evidence="2" type="ORF">CDAR_278971</name>
</gene>
<feature type="region of interest" description="Disordered" evidence="1">
    <location>
        <begin position="1"/>
        <end position="58"/>
    </location>
</feature>
<dbReference type="AlphaFoldDB" id="A0AAV4WQA3"/>
<keyword evidence="3" id="KW-1185">Reference proteome</keyword>
<sequence length="87" mass="9708">MTNVPHRSLQVLHGGTGEVPAPEEDALWRRRDGMMSPNEAHHLFPPPRSQDKEHPPSDAMCGDCLAADANHSQLTWRKDCVFGCSYL</sequence>
<accession>A0AAV4WQA3</accession>
<comment type="caution">
    <text evidence="2">The sequence shown here is derived from an EMBL/GenBank/DDBJ whole genome shotgun (WGS) entry which is preliminary data.</text>
</comment>
<evidence type="ECO:0000313" key="3">
    <source>
        <dbReference type="Proteomes" id="UP001054837"/>
    </source>
</evidence>
<dbReference type="EMBL" id="BPLQ01014930">
    <property type="protein sequence ID" value="GIY84473.1"/>
    <property type="molecule type" value="Genomic_DNA"/>
</dbReference>
<proteinExistence type="predicted"/>